<reference evidence="2" key="1">
    <citation type="submission" date="2022-12" db="EMBL/GenBank/DDBJ databases">
        <title>Chromosome-level genome assembly of the bean flower thrips Megalurothrips usitatus.</title>
        <authorList>
            <person name="Ma L."/>
            <person name="Liu Q."/>
            <person name="Li H."/>
            <person name="Cai W."/>
        </authorList>
    </citation>
    <scope>NUCLEOTIDE SEQUENCE</scope>
    <source>
        <strain evidence="2">Cailab_2022a</strain>
    </source>
</reference>
<evidence type="ECO:0000313" key="2">
    <source>
        <dbReference type="EMBL" id="KAJ1520429.1"/>
    </source>
</evidence>
<evidence type="ECO:0000256" key="1">
    <source>
        <dbReference type="SAM" id="SignalP"/>
    </source>
</evidence>
<gene>
    <name evidence="2" type="ORF">ONE63_003561</name>
</gene>
<dbReference type="EMBL" id="JAPTSV010000014">
    <property type="protein sequence ID" value="KAJ1520429.1"/>
    <property type="molecule type" value="Genomic_DNA"/>
</dbReference>
<feature type="chain" id="PRO_5043395323" evidence="1">
    <location>
        <begin position="18"/>
        <end position="236"/>
    </location>
</feature>
<dbReference type="AlphaFoldDB" id="A0AAV7X6T7"/>
<keyword evidence="1" id="KW-0732">Signal</keyword>
<keyword evidence="3" id="KW-1185">Reference proteome</keyword>
<feature type="signal peptide" evidence="1">
    <location>
        <begin position="1"/>
        <end position="17"/>
    </location>
</feature>
<proteinExistence type="predicted"/>
<sequence length="236" mass="25276">MLRSALYLVAVTTVAAAAQNVVTSATLGQVQKAGQALAPAFSKEWTTVLNGQRKRVTALAAQLLQQQKTPESKAALSAAIKKLNAALTKVNAAADTLQKQQAQEINSLVAKYVALIKQRQKATGTAAADEAPVVQLRKNKITLLDLWENRVLDINSQYRTAYRDTFKQASGAAASKPAVRRAIRAAFTRLLSDAVTGQEENITSLTAKQFPLVEKFALLAGRILLELVVAAQGALL</sequence>
<evidence type="ECO:0000313" key="3">
    <source>
        <dbReference type="Proteomes" id="UP001075354"/>
    </source>
</evidence>
<protein>
    <submittedName>
        <fullName evidence="2">Uncharacterized protein</fullName>
    </submittedName>
</protein>
<organism evidence="2 3">
    <name type="scientific">Megalurothrips usitatus</name>
    <name type="common">bean blossom thrips</name>
    <dbReference type="NCBI Taxonomy" id="439358"/>
    <lineage>
        <taxon>Eukaryota</taxon>
        <taxon>Metazoa</taxon>
        <taxon>Ecdysozoa</taxon>
        <taxon>Arthropoda</taxon>
        <taxon>Hexapoda</taxon>
        <taxon>Insecta</taxon>
        <taxon>Pterygota</taxon>
        <taxon>Neoptera</taxon>
        <taxon>Paraneoptera</taxon>
        <taxon>Thysanoptera</taxon>
        <taxon>Terebrantia</taxon>
        <taxon>Thripoidea</taxon>
        <taxon>Thripidae</taxon>
        <taxon>Megalurothrips</taxon>
    </lineage>
</organism>
<dbReference type="Proteomes" id="UP001075354">
    <property type="component" value="Chromosome 14"/>
</dbReference>
<name>A0AAV7X6T7_9NEOP</name>
<comment type="caution">
    <text evidence="2">The sequence shown here is derived from an EMBL/GenBank/DDBJ whole genome shotgun (WGS) entry which is preliminary data.</text>
</comment>
<accession>A0AAV7X6T7</accession>